<keyword evidence="2 5" id="KW-0689">Ribosomal protein</keyword>
<dbReference type="CDD" id="cd01425">
    <property type="entry name" value="RPS2"/>
    <property type="match status" value="1"/>
</dbReference>
<dbReference type="PRINTS" id="PR00395">
    <property type="entry name" value="RIBOSOMALS2"/>
</dbReference>
<evidence type="ECO:0000256" key="1">
    <source>
        <dbReference type="ARBA" id="ARBA00006242"/>
    </source>
</evidence>
<dbReference type="Gene3D" id="1.10.287.610">
    <property type="entry name" value="Helix hairpin bin"/>
    <property type="match status" value="1"/>
</dbReference>
<sequence>MITYLMKCIRTELMSSELNNNELTSHLNNEPAGNPEITAMLEESHGEARGHAERNFAARNKLTLEGMLDTGVHFGHQARKWNPKMAPYIYGERNGVHLIDLLYTAVGMQEISEYLRDAGARKENLLLVGTRSQVSELVKDTATRWSHQDIHYVNHRWLGGMLTNWSTIQGCVKKLRELDTQMQLGLLETLPKKEAASAKKQYTRLHKFLGGVRDLNKVPETVLIIGQPTEMNAVRECNKLKLRTITFMDTDCDPSLADFILPANDDSVAAVQYLLDLMLSSFRQGTR</sequence>
<proteinExistence type="inferred from homology"/>
<dbReference type="FunFam" id="1.10.287.610:FF:000001">
    <property type="entry name" value="30S ribosomal protein S2"/>
    <property type="match status" value="1"/>
</dbReference>
<dbReference type="HAMAP" id="MF_00291_B">
    <property type="entry name" value="Ribosomal_uS2_B"/>
    <property type="match status" value="1"/>
</dbReference>
<dbReference type="InterPro" id="IPR023591">
    <property type="entry name" value="Ribosomal_uS2_flav_dom_sf"/>
</dbReference>
<dbReference type="EMBL" id="MW077730">
    <property type="protein sequence ID" value="QSV37307.1"/>
    <property type="molecule type" value="Genomic_DNA"/>
</dbReference>
<evidence type="ECO:0000256" key="2">
    <source>
        <dbReference type="ARBA" id="ARBA00022980"/>
    </source>
</evidence>
<geneLocation type="chloroplast" evidence="6"/>
<dbReference type="PANTHER" id="PTHR12534">
    <property type="entry name" value="30S RIBOSOMAL PROTEIN S2 PROKARYOTIC AND ORGANELLAR"/>
    <property type="match status" value="1"/>
</dbReference>
<reference evidence="6" key="1">
    <citation type="journal article" date="2021" name="Mitochondrial DNA Part B Resour">
        <title>A gene-rich and compact chloroplast genome of the green alga Nephroselmis pyriformis (N.Carter) Ettl 1982 from the shores of Mersin (Eastern Mediterranean Sea).</title>
        <authorList>
            <person name="Gastineau R."/>
            <person name="Konucu M."/>
            <person name="Tekdal D."/>
            <person name="Lemieux C."/>
            <person name="Turmel M."/>
            <person name="Witkowski A."/>
            <person name="Eker-Develi E."/>
        </authorList>
    </citation>
    <scope>NUCLEOTIDE SEQUENCE</scope>
    <source>
        <strain evidence="6">MED1</strain>
    </source>
</reference>
<keyword evidence="6" id="KW-0150">Chloroplast</keyword>
<name>A0A8A2H8P5_9CHLO</name>
<dbReference type="AlphaFoldDB" id="A0A8A2H8P5"/>
<dbReference type="GeneID" id="69223270"/>
<comment type="subcellular location">
    <subcellularLocation>
        <location evidence="5">Plastid</location>
        <location evidence="5">Chloroplast</location>
    </subcellularLocation>
</comment>
<dbReference type="Pfam" id="PF00318">
    <property type="entry name" value="Ribosomal_S2"/>
    <property type="match status" value="1"/>
</dbReference>
<gene>
    <name evidence="5 6" type="primary">rps2</name>
</gene>
<dbReference type="GO" id="GO:0003735">
    <property type="term" value="F:structural constituent of ribosome"/>
    <property type="evidence" value="ECO:0007669"/>
    <property type="project" value="InterPro"/>
</dbReference>
<evidence type="ECO:0000256" key="4">
    <source>
        <dbReference type="ARBA" id="ARBA00035155"/>
    </source>
</evidence>
<organism evidence="6">
    <name type="scientific">Nephroselmis pyriformis</name>
    <dbReference type="NCBI Taxonomy" id="156128"/>
    <lineage>
        <taxon>Eukaryota</taxon>
        <taxon>Viridiplantae</taxon>
        <taxon>Chlorophyta</taxon>
        <taxon>Nephroselmidophyceae</taxon>
        <taxon>Nephroselmidales</taxon>
        <taxon>Nephroselmidaceae</taxon>
        <taxon>Nephroselmis</taxon>
    </lineage>
</organism>
<keyword evidence="6" id="KW-0934">Plastid</keyword>
<dbReference type="GO" id="GO:0009507">
    <property type="term" value="C:chloroplast"/>
    <property type="evidence" value="ECO:0007669"/>
    <property type="project" value="UniProtKB-SubCell"/>
</dbReference>
<dbReference type="SUPFAM" id="SSF52313">
    <property type="entry name" value="Ribosomal protein S2"/>
    <property type="match status" value="1"/>
</dbReference>
<comment type="similarity">
    <text evidence="1 5">Belongs to the universal ribosomal protein uS2 family.</text>
</comment>
<dbReference type="PANTHER" id="PTHR12534:SF0">
    <property type="entry name" value="SMALL RIBOSOMAL SUBUNIT PROTEIN US2M"/>
    <property type="match status" value="1"/>
</dbReference>
<protein>
    <recommendedName>
        <fullName evidence="4 5">Small ribosomal subunit protein uS2c</fullName>
    </recommendedName>
</protein>
<keyword evidence="3 5" id="KW-0687">Ribonucleoprotein</keyword>
<dbReference type="InterPro" id="IPR001865">
    <property type="entry name" value="Ribosomal_uS2"/>
</dbReference>
<dbReference type="GO" id="GO:0006412">
    <property type="term" value="P:translation"/>
    <property type="evidence" value="ECO:0007669"/>
    <property type="project" value="UniProtKB-UniRule"/>
</dbReference>
<dbReference type="NCBIfam" id="TIGR01011">
    <property type="entry name" value="rpsB_bact"/>
    <property type="match status" value="1"/>
</dbReference>
<evidence type="ECO:0000313" key="6">
    <source>
        <dbReference type="EMBL" id="QSV37307.1"/>
    </source>
</evidence>
<dbReference type="GO" id="GO:0005763">
    <property type="term" value="C:mitochondrial small ribosomal subunit"/>
    <property type="evidence" value="ECO:0007669"/>
    <property type="project" value="TreeGrafter"/>
</dbReference>
<evidence type="ECO:0000256" key="3">
    <source>
        <dbReference type="ARBA" id="ARBA00023274"/>
    </source>
</evidence>
<dbReference type="RefSeq" id="YP_010231238.1">
    <property type="nucleotide sequence ID" value="NC_059722.1"/>
</dbReference>
<dbReference type="Gene3D" id="3.40.50.10490">
    <property type="entry name" value="Glucose-6-phosphate isomerase like protein, domain 1"/>
    <property type="match status" value="1"/>
</dbReference>
<dbReference type="InterPro" id="IPR005706">
    <property type="entry name" value="Ribosomal_uS2_bac/mit/plastid"/>
</dbReference>
<evidence type="ECO:0000256" key="5">
    <source>
        <dbReference type="HAMAP-Rule" id="MF_00291"/>
    </source>
</evidence>
<accession>A0A8A2H8P5</accession>